<dbReference type="InterPro" id="IPR050502">
    <property type="entry name" value="Euk_RNA-bind_prot"/>
</dbReference>
<comment type="caution">
    <text evidence="10">The sequence shown here is derived from an EMBL/GenBank/DDBJ whole genome shotgun (WGS) entry which is preliminary data.</text>
</comment>
<dbReference type="Proteomes" id="UP000036987">
    <property type="component" value="Unassembled WGS sequence"/>
</dbReference>
<evidence type="ECO:0000256" key="1">
    <source>
        <dbReference type="ARBA" id="ARBA00004229"/>
    </source>
</evidence>
<dbReference type="GO" id="GO:0009507">
    <property type="term" value="C:chloroplast"/>
    <property type="evidence" value="ECO:0007669"/>
    <property type="project" value="UniProtKB-SubCell"/>
</dbReference>
<comment type="subcellular location">
    <subcellularLocation>
        <location evidence="1">Plastid</location>
        <location evidence="1">Chloroplast</location>
    </subcellularLocation>
</comment>
<gene>
    <name evidence="10" type="ORF">ZOSMA_393G00040</name>
</gene>
<dbReference type="OrthoDB" id="439808at2759"/>
<keyword evidence="6 8" id="KW-0694">RNA-binding</keyword>
<protein>
    <recommendedName>
        <fullName evidence="9">RRM domain-containing protein</fullName>
    </recommendedName>
</protein>
<dbReference type="AlphaFoldDB" id="A0A0K9P6H9"/>
<keyword evidence="5" id="KW-0677">Repeat</keyword>
<dbReference type="STRING" id="29655.A0A0K9P6H9"/>
<accession>A0A0K9P6H9</accession>
<dbReference type="EMBL" id="LFYR01001200">
    <property type="protein sequence ID" value="KMZ63852.1"/>
    <property type="molecule type" value="Genomic_DNA"/>
</dbReference>
<evidence type="ECO:0000259" key="9">
    <source>
        <dbReference type="PROSITE" id="PS50102"/>
    </source>
</evidence>
<dbReference type="OMA" id="HARHGIS"/>
<sequence>MVGCNLSTSSEIIDTTHNITHAITCFKIASDKTSPAIRSIPESMAASVAGVGQFFSRKNVTSSESLLRCFGARKSSSFAMVRNYSRDQLSICLSSPQINRRCRRISAAVAEDEAAASSVEESPVKEEIEDEVVKSPVNTKLYFGNLPYNCDSSQLAGVIQEYASPEMIEVLYDRASGRSRGFAFVTMASPEDCELVIKNLDGSQHGGRIMRVNFSDKPKAKVPLYPESEFKLFVGNLSWSVTSEMLTDVFQEYGNIVGARVLYDGETGGSRGYGFVSYSSKAEMDAAMETLDGMEIEGRAMRVSMALGKK</sequence>
<dbReference type="GO" id="GO:1901259">
    <property type="term" value="P:chloroplast rRNA processing"/>
    <property type="evidence" value="ECO:0000318"/>
    <property type="project" value="GO_Central"/>
</dbReference>
<keyword evidence="3" id="KW-0934">Plastid</keyword>
<dbReference type="GO" id="GO:1990904">
    <property type="term" value="C:ribonucleoprotein complex"/>
    <property type="evidence" value="ECO:0007669"/>
    <property type="project" value="UniProtKB-KW"/>
</dbReference>
<feature type="domain" description="RRM" evidence="9">
    <location>
        <begin position="139"/>
        <end position="217"/>
    </location>
</feature>
<dbReference type="PANTHER" id="PTHR48025">
    <property type="entry name" value="OS02G0815200 PROTEIN"/>
    <property type="match status" value="1"/>
</dbReference>
<dbReference type="SMART" id="SM00360">
    <property type="entry name" value="RRM"/>
    <property type="match status" value="2"/>
</dbReference>
<evidence type="ECO:0000256" key="2">
    <source>
        <dbReference type="ARBA" id="ARBA00022528"/>
    </source>
</evidence>
<keyword evidence="11" id="KW-1185">Reference proteome</keyword>
<reference evidence="11" key="1">
    <citation type="journal article" date="2016" name="Nature">
        <title>The genome of the seagrass Zostera marina reveals angiosperm adaptation to the sea.</title>
        <authorList>
            <person name="Olsen J.L."/>
            <person name="Rouze P."/>
            <person name="Verhelst B."/>
            <person name="Lin Y.-C."/>
            <person name="Bayer T."/>
            <person name="Collen J."/>
            <person name="Dattolo E."/>
            <person name="De Paoli E."/>
            <person name="Dittami S."/>
            <person name="Maumus F."/>
            <person name="Michel G."/>
            <person name="Kersting A."/>
            <person name="Lauritano C."/>
            <person name="Lohaus R."/>
            <person name="Toepel M."/>
            <person name="Tonon T."/>
            <person name="Vanneste K."/>
            <person name="Amirebrahimi M."/>
            <person name="Brakel J."/>
            <person name="Bostroem C."/>
            <person name="Chovatia M."/>
            <person name="Grimwood J."/>
            <person name="Jenkins J.W."/>
            <person name="Jueterbock A."/>
            <person name="Mraz A."/>
            <person name="Stam W.T."/>
            <person name="Tice H."/>
            <person name="Bornberg-Bauer E."/>
            <person name="Green P.J."/>
            <person name="Pearson G.A."/>
            <person name="Procaccini G."/>
            <person name="Duarte C.M."/>
            <person name="Schmutz J."/>
            <person name="Reusch T.B.H."/>
            <person name="Van de Peer Y."/>
        </authorList>
    </citation>
    <scope>NUCLEOTIDE SEQUENCE [LARGE SCALE GENOMIC DNA]</scope>
    <source>
        <strain evidence="11">cv. Finnish</strain>
    </source>
</reference>
<keyword evidence="2" id="KW-0150">Chloroplast</keyword>
<dbReference type="PANTHER" id="PTHR48025:SF9">
    <property type="entry name" value="OS02G0815200 PROTEIN"/>
    <property type="match status" value="1"/>
</dbReference>
<dbReference type="Pfam" id="PF00076">
    <property type="entry name" value="RRM_1"/>
    <property type="match status" value="2"/>
</dbReference>
<keyword evidence="4" id="KW-0507">mRNA processing</keyword>
<dbReference type="SUPFAM" id="SSF54928">
    <property type="entry name" value="RNA-binding domain, RBD"/>
    <property type="match status" value="2"/>
</dbReference>
<proteinExistence type="predicted"/>
<keyword evidence="7" id="KW-0687">Ribonucleoprotein</keyword>
<organism evidence="10 11">
    <name type="scientific">Zostera marina</name>
    <name type="common">Eelgrass</name>
    <dbReference type="NCBI Taxonomy" id="29655"/>
    <lineage>
        <taxon>Eukaryota</taxon>
        <taxon>Viridiplantae</taxon>
        <taxon>Streptophyta</taxon>
        <taxon>Embryophyta</taxon>
        <taxon>Tracheophyta</taxon>
        <taxon>Spermatophyta</taxon>
        <taxon>Magnoliopsida</taxon>
        <taxon>Liliopsida</taxon>
        <taxon>Zosteraceae</taxon>
        <taxon>Zostera</taxon>
    </lineage>
</organism>
<dbReference type="PROSITE" id="PS50102">
    <property type="entry name" value="RRM"/>
    <property type="match status" value="2"/>
</dbReference>
<dbReference type="GO" id="GO:0003729">
    <property type="term" value="F:mRNA binding"/>
    <property type="evidence" value="ECO:0000318"/>
    <property type="project" value="GO_Central"/>
</dbReference>
<dbReference type="InterPro" id="IPR048289">
    <property type="entry name" value="RRM2_NsCP33-like"/>
</dbReference>
<evidence type="ECO:0000256" key="4">
    <source>
        <dbReference type="ARBA" id="ARBA00022664"/>
    </source>
</evidence>
<evidence type="ECO:0000313" key="10">
    <source>
        <dbReference type="EMBL" id="KMZ63852.1"/>
    </source>
</evidence>
<dbReference type="CDD" id="cd21608">
    <property type="entry name" value="RRM2_NsCP33_like"/>
    <property type="match status" value="1"/>
</dbReference>
<evidence type="ECO:0000256" key="7">
    <source>
        <dbReference type="ARBA" id="ARBA00023274"/>
    </source>
</evidence>
<dbReference type="Gene3D" id="3.30.70.330">
    <property type="match status" value="2"/>
</dbReference>
<evidence type="ECO:0000256" key="5">
    <source>
        <dbReference type="ARBA" id="ARBA00022737"/>
    </source>
</evidence>
<dbReference type="InterPro" id="IPR035979">
    <property type="entry name" value="RBD_domain_sf"/>
</dbReference>
<dbReference type="GO" id="GO:0006397">
    <property type="term" value="P:mRNA processing"/>
    <property type="evidence" value="ECO:0007669"/>
    <property type="project" value="UniProtKB-KW"/>
</dbReference>
<dbReference type="FunFam" id="3.30.70.330:FF:000361">
    <property type="entry name" value="28 kDa ribonucleoprotein, chloroplastic"/>
    <property type="match status" value="1"/>
</dbReference>
<evidence type="ECO:0000256" key="6">
    <source>
        <dbReference type="ARBA" id="ARBA00022884"/>
    </source>
</evidence>
<evidence type="ECO:0000313" key="11">
    <source>
        <dbReference type="Proteomes" id="UP000036987"/>
    </source>
</evidence>
<dbReference type="InterPro" id="IPR000504">
    <property type="entry name" value="RRM_dom"/>
</dbReference>
<evidence type="ECO:0000256" key="3">
    <source>
        <dbReference type="ARBA" id="ARBA00022640"/>
    </source>
</evidence>
<evidence type="ECO:0000256" key="8">
    <source>
        <dbReference type="PROSITE-ProRule" id="PRU00176"/>
    </source>
</evidence>
<name>A0A0K9P6H9_ZOSMR</name>
<dbReference type="InterPro" id="IPR012677">
    <property type="entry name" value="Nucleotide-bd_a/b_plait_sf"/>
</dbReference>
<feature type="domain" description="RRM" evidence="9">
    <location>
        <begin position="230"/>
        <end position="308"/>
    </location>
</feature>